<dbReference type="InterPro" id="IPR029062">
    <property type="entry name" value="Class_I_gatase-like"/>
</dbReference>
<protein>
    <submittedName>
        <fullName evidence="4">Intraflagellar transport protein 52</fullName>
    </submittedName>
</protein>
<dbReference type="Pfam" id="PF23355">
    <property type="entry name" value="IFT52_GIFT"/>
    <property type="match status" value="1"/>
</dbReference>
<feature type="domain" description="IFT52 central" evidence="2">
    <location>
        <begin position="235"/>
        <end position="315"/>
    </location>
</feature>
<dbReference type="GO" id="GO:0042073">
    <property type="term" value="P:intraciliary transport"/>
    <property type="evidence" value="ECO:0007669"/>
    <property type="project" value="TreeGrafter"/>
</dbReference>
<dbReference type="EMBL" id="VIIS01001115">
    <property type="protein sequence ID" value="KAF0301836.1"/>
    <property type="molecule type" value="Genomic_DNA"/>
</dbReference>
<feature type="domain" description="IFT52 GIFT" evidence="3">
    <location>
        <begin position="5"/>
        <end position="218"/>
    </location>
</feature>
<dbReference type="SUPFAM" id="SSF52317">
    <property type="entry name" value="Class I glutamine amidotransferase-like"/>
    <property type="match status" value="1"/>
</dbReference>
<organism evidence="4 5">
    <name type="scientific">Amphibalanus amphitrite</name>
    <name type="common">Striped barnacle</name>
    <name type="synonym">Balanus amphitrite</name>
    <dbReference type="NCBI Taxonomy" id="1232801"/>
    <lineage>
        <taxon>Eukaryota</taxon>
        <taxon>Metazoa</taxon>
        <taxon>Ecdysozoa</taxon>
        <taxon>Arthropoda</taxon>
        <taxon>Crustacea</taxon>
        <taxon>Multicrustacea</taxon>
        <taxon>Cirripedia</taxon>
        <taxon>Thoracica</taxon>
        <taxon>Thoracicalcarea</taxon>
        <taxon>Balanomorpha</taxon>
        <taxon>Balanoidea</taxon>
        <taxon>Balanidae</taxon>
        <taxon>Amphibalaninae</taxon>
        <taxon>Amphibalanus</taxon>
    </lineage>
</organism>
<evidence type="ECO:0000259" key="3">
    <source>
        <dbReference type="Pfam" id="PF23355"/>
    </source>
</evidence>
<comment type="caution">
    <text evidence="4">The sequence shown here is derived from an EMBL/GenBank/DDBJ whole genome shotgun (WGS) entry which is preliminary data.</text>
</comment>
<dbReference type="OrthoDB" id="10259368at2759"/>
<keyword evidence="4" id="KW-0966">Cell projection</keyword>
<dbReference type="PANTHER" id="PTHR12969:SF7">
    <property type="entry name" value="INTRAFLAGELLAR TRANSPORT PROTEIN 52 HOMOLOG"/>
    <property type="match status" value="1"/>
</dbReference>
<dbReference type="InterPro" id="IPR048643">
    <property type="entry name" value="Itf52_C"/>
</dbReference>
<gene>
    <name evidence="4" type="primary">Ift52_2</name>
    <name evidence="4" type="ORF">FJT64_003045</name>
</gene>
<dbReference type="GO" id="GO:0005814">
    <property type="term" value="C:centriole"/>
    <property type="evidence" value="ECO:0007669"/>
    <property type="project" value="TreeGrafter"/>
</dbReference>
<dbReference type="InterPro" id="IPR039975">
    <property type="entry name" value="IFT52"/>
</dbReference>
<dbReference type="InterPro" id="IPR055458">
    <property type="entry name" value="IFT52_GIFT"/>
</dbReference>
<name>A0A6A4W3J6_AMPAM</name>
<feature type="domain" description="Intraflagellar transport protein 52 C-terminal" evidence="1">
    <location>
        <begin position="326"/>
        <end position="357"/>
    </location>
</feature>
<dbReference type="PANTHER" id="PTHR12969">
    <property type="entry name" value="NGD5/OSM-6/IFT52"/>
    <property type="match status" value="1"/>
</dbReference>
<dbReference type="GO" id="GO:0030992">
    <property type="term" value="C:intraciliary transport particle B"/>
    <property type="evidence" value="ECO:0007669"/>
    <property type="project" value="TreeGrafter"/>
</dbReference>
<evidence type="ECO:0000259" key="1">
    <source>
        <dbReference type="Pfam" id="PF21178"/>
    </source>
</evidence>
<evidence type="ECO:0000259" key="2">
    <source>
        <dbReference type="Pfam" id="PF23352"/>
    </source>
</evidence>
<dbReference type="AlphaFoldDB" id="A0A6A4W3J6"/>
<dbReference type="Gene3D" id="6.10.250.2800">
    <property type="match status" value="1"/>
</dbReference>
<reference evidence="4 5" key="1">
    <citation type="submission" date="2019-07" db="EMBL/GenBank/DDBJ databases">
        <title>Draft genome assembly of a fouling barnacle, Amphibalanus amphitrite (Darwin, 1854): The first reference genome for Thecostraca.</title>
        <authorList>
            <person name="Kim W."/>
        </authorList>
    </citation>
    <scope>NUCLEOTIDE SEQUENCE [LARGE SCALE GENOMIC DNA]</scope>
    <source>
        <strain evidence="4">SNU_AA5</strain>
        <tissue evidence="4">Soma without cirri and trophi</tissue>
    </source>
</reference>
<dbReference type="CDD" id="cd23683">
    <property type="entry name" value="IFT52_CTD"/>
    <property type="match status" value="1"/>
</dbReference>
<accession>A0A6A4W3J6</accession>
<dbReference type="GO" id="GO:0060271">
    <property type="term" value="P:cilium assembly"/>
    <property type="evidence" value="ECO:0007669"/>
    <property type="project" value="TreeGrafter"/>
</dbReference>
<keyword evidence="5" id="KW-1185">Reference proteome</keyword>
<dbReference type="Proteomes" id="UP000440578">
    <property type="component" value="Unassembled WGS sequence"/>
</dbReference>
<proteinExistence type="predicted"/>
<sequence>MLTLVHSNSEFLSTDVLSDARVLVLPGPTERFTADEIETLKKFVASGGSLLVMLGEGGEKRSKTNINYLLEEYGMSINSDAVVRSQYYKYFHPKECYISNGILNRALSQMAGKSIPGMGMDDDGNNTQALVYVYPFGASVNVVKPAVPLLSTGSVAFPGNRPICGLYQNDVGGKIVSLGSVAMLSDQYIDKEENSKIKDVLFDLLTRTEPVQLNSIDAGNPEISDYNQVPSTGKLAERPRVCLQESDSVPADYTKLFDTHVFSINTRLVPQAIESYDNLGVKHEPLKLITPQFETPLPPLQPAIFPPAFRELPHPPLELFDLDEAFSSEKSRLAQITNKCTDADLEYFVRECGEIMGRWDVRGGVQEAPAMSLEGPRSLGGISGKLPPDARSAKHILEYVLFQLVEFRKLNQVSR</sequence>
<dbReference type="Pfam" id="PF23352">
    <property type="entry name" value="IFT52_central"/>
    <property type="match status" value="1"/>
</dbReference>
<dbReference type="GO" id="GO:0005929">
    <property type="term" value="C:cilium"/>
    <property type="evidence" value="ECO:0007669"/>
    <property type="project" value="TreeGrafter"/>
</dbReference>
<dbReference type="InterPro" id="IPR055460">
    <property type="entry name" value="IFT52_central"/>
</dbReference>
<evidence type="ECO:0000313" key="5">
    <source>
        <dbReference type="Proteomes" id="UP000440578"/>
    </source>
</evidence>
<evidence type="ECO:0000313" key="4">
    <source>
        <dbReference type="EMBL" id="KAF0301836.1"/>
    </source>
</evidence>
<dbReference type="Pfam" id="PF21178">
    <property type="entry name" value="Itf52_C"/>
    <property type="match status" value="1"/>
</dbReference>
<keyword evidence="4" id="KW-0282">Flagellum</keyword>
<keyword evidence="4" id="KW-0969">Cilium</keyword>